<evidence type="ECO:0000313" key="9">
    <source>
        <dbReference type="Proteomes" id="UP000595897"/>
    </source>
</evidence>
<evidence type="ECO:0000256" key="5">
    <source>
        <dbReference type="ARBA" id="ARBA00023136"/>
    </source>
</evidence>
<dbReference type="Pfam" id="PF12698">
    <property type="entry name" value="ABC2_membrane_3"/>
    <property type="match status" value="1"/>
</dbReference>
<feature type="transmembrane region" description="Helical" evidence="6">
    <location>
        <begin position="20"/>
        <end position="38"/>
    </location>
</feature>
<gene>
    <name evidence="8" type="ORF">bsdtb5_17560</name>
</gene>
<evidence type="ECO:0000256" key="4">
    <source>
        <dbReference type="ARBA" id="ARBA00022989"/>
    </source>
</evidence>
<dbReference type="PANTHER" id="PTHR30294">
    <property type="entry name" value="MEMBRANE COMPONENT OF ABC TRANSPORTER YHHJ-RELATED"/>
    <property type="match status" value="1"/>
</dbReference>
<dbReference type="Gene3D" id="3.40.1710.10">
    <property type="entry name" value="abc type-2 transporter like domain"/>
    <property type="match status" value="1"/>
</dbReference>
<proteinExistence type="predicted"/>
<feature type="transmembrane region" description="Helical" evidence="6">
    <location>
        <begin position="207"/>
        <end position="229"/>
    </location>
</feature>
<keyword evidence="5 6" id="KW-0472">Membrane</keyword>
<evidence type="ECO:0000256" key="6">
    <source>
        <dbReference type="SAM" id="Phobius"/>
    </source>
</evidence>
<reference evidence="8 9" key="1">
    <citation type="submission" date="2020-11" db="EMBL/GenBank/DDBJ databases">
        <title>Draft genome sequencing of a Lachnospiraceae strain isolated from anoxic soil subjected to BSD treatment.</title>
        <authorList>
            <person name="Uek A."/>
            <person name="Tonouchi A."/>
        </authorList>
    </citation>
    <scope>NUCLEOTIDE SEQUENCE [LARGE SCALE GENOMIC DNA]</scope>
    <source>
        <strain evidence="8 9">TB5</strain>
    </source>
</reference>
<keyword evidence="2" id="KW-1003">Cell membrane</keyword>
<dbReference type="RefSeq" id="WP_271715677.1">
    <property type="nucleotide sequence ID" value="NZ_AP024169.1"/>
</dbReference>
<dbReference type="InterPro" id="IPR013525">
    <property type="entry name" value="ABC2_TM"/>
</dbReference>
<evidence type="ECO:0000313" key="8">
    <source>
        <dbReference type="EMBL" id="BCN30461.1"/>
    </source>
</evidence>
<dbReference type="Proteomes" id="UP000595897">
    <property type="component" value="Chromosome"/>
</dbReference>
<comment type="subcellular location">
    <subcellularLocation>
        <location evidence="1">Cell membrane</location>
        <topology evidence="1">Multi-pass membrane protein</topology>
    </subcellularLocation>
</comment>
<name>A0A7R7EKC5_9FIRM</name>
<feature type="transmembrane region" description="Helical" evidence="6">
    <location>
        <begin position="321"/>
        <end position="343"/>
    </location>
</feature>
<dbReference type="GO" id="GO:0140359">
    <property type="term" value="F:ABC-type transporter activity"/>
    <property type="evidence" value="ECO:0007669"/>
    <property type="project" value="InterPro"/>
</dbReference>
<organism evidence="8 9">
    <name type="scientific">Anaeromicropila herbilytica</name>
    <dbReference type="NCBI Taxonomy" id="2785025"/>
    <lineage>
        <taxon>Bacteria</taxon>
        <taxon>Bacillati</taxon>
        <taxon>Bacillota</taxon>
        <taxon>Clostridia</taxon>
        <taxon>Lachnospirales</taxon>
        <taxon>Lachnospiraceae</taxon>
        <taxon>Anaeromicropila</taxon>
    </lineage>
</organism>
<feature type="transmembrane region" description="Helical" evidence="6">
    <location>
        <begin position="250"/>
        <end position="277"/>
    </location>
</feature>
<sequence>MLSLMRKQWIELYSNKKYIAIIVSIIVLLVIGTIYSMGDMIIQKPPQYTLGIIDEDKNTMSKMLVSYFKDDETFTSYLNVVEGNKKEIEKQFKQGKLLVYLEIPNHFIKNMVHLESQSLKVRIHATNSTDIIIIQNILKSYEKYIMAVEKNVVTLYNMMEEKGMSQTTIDKANYQISFDLVMTALGRNQFFDFHQVKDNKNTGILSYYMYVCLAMIISYFAIFVGMSFMRERNLGIINRYLASGNKMLTFMLGKITFVLSVVSISLIVCSLITHISMNKSIFHSFHKEILILFMILTFLIFLLGFYFLISSVVSSRQNYLLISNALCLVLLIVGGGIIPIKFIPDNLAKLSGLTPNYWFVRGMIMIEKSNDIINVIPIMLSFLILGLLTLLLSSLIYQSIGEKSWRITSLYALFHKLSKEKDGGKYE</sequence>
<keyword evidence="3 6" id="KW-0812">Transmembrane</keyword>
<evidence type="ECO:0000256" key="3">
    <source>
        <dbReference type="ARBA" id="ARBA00022692"/>
    </source>
</evidence>
<feature type="transmembrane region" description="Helical" evidence="6">
    <location>
        <begin position="289"/>
        <end position="309"/>
    </location>
</feature>
<evidence type="ECO:0000256" key="1">
    <source>
        <dbReference type="ARBA" id="ARBA00004651"/>
    </source>
</evidence>
<feature type="domain" description="ABC-2 type transporter transmembrane" evidence="7">
    <location>
        <begin position="21"/>
        <end position="394"/>
    </location>
</feature>
<feature type="transmembrane region" description="Helical" evidence="6">
    <location>
        <begin position="372"/>
        <end position="397"/>
    </location>
</feature>
<keyword evidence="9" id="KW-1185">Reference proteome</keyword>
<evidence type="ECO:0000256" key="2">
    <source>
        <dbReference type="ARBA" id="ARBA00022475"/>
    </source>
</evidence>
<dbReference type="InterPro" id="IPR051449">
    <property type="entry name" value="ABC-2_transporter_component"/>
</dbReference>
<evidence type="ECO:0000259" key="7">
    <source>
        <dbReference type="Pfam" id="PF12698"/>
    </source>
</evidence>
<dbReference type="KEGG" id="ahb:bsdtb5_17560"/>
<dbReference type="EMBL" id="AP024169">
    <property type="protein sequence ID" value="BCN30461.1"/>
    <property type="molecule type" value="Genomic_DNA"/>
</dbReference>
<dbReference type="PANTHER" id="PTHR30294:SF29">
    <property type="entry name" value="MULTIDRUG ABC TRANSPORTER PERMEASE YBHS-RELATED"/>
    <property type="match status" value="1"/>
</dbReference>
<protein>
    <recommendedName>
        <fullName evidence="7">ABC-2 type transporter transmembrane domain-containing protein</fullName>
    </recommendedName>
</protein>
<accession>A0A7R7EKC5</accession>
<keyword evidence="4 6" id="KW-1133">Transmembrane helix</keyword>
<dbReference type="AlphaFoldDB" id="A0A7R7EKC5"/>
<dbReference type="GO" id="GO:0005886">
    <property type="term" value="C:plasma membrane"/>
    <property type="evidence" value="ECO:0007669"/>
    <property type="project" value="UniProtKB-SubCell"/>
</dbReference>